<feature type="region of interest" description="Disordered" evidence="1">
    <location>
        <begin position="1"/>
        <end position="58"/>
    </location>
</feature>
<feature type="compositionally biased region" description="Acidic residues" evidence="1">
    <location>
        <begin position="308"/>
        <end position="317"/>
    </location>
</feature>
<reference evidence="2" key="1">
    <citation type="submission" date="2023-04" db="EMBL/GenBank/DDBJ databases">
        <title>Phytophthora fragariaefolia NBRC 109709.</title>
        <authorList>
            <person name="Ichikawa N."/>
            <person name="Sato H."/>
            <person name="Tonouchi N."/>
        </authorList>
    </citation>
    <scope>NUCLEOTIDE SEQUENCE</scope>
    <source>
        <strain evidence="2">NBRC 109709</strain>
    </source>
</reference>
<proteinExistence type="predicted"/>
<feature type="compositionally biased region" description="Pro residues" evidence="1">
    <location>
        <begin position="43"/>
        <end position="52"/>
    </location>
</feature>
<feature type="region of interest" description="Disordered" evidence="1">
    <location>
        <begin position="263"/>
        <end position="317"/>
    </location>
</feature>
<organism evidence="2 3">
    <name type="scientific">Phytophthora fragariaefolia</name>
    <dbReference type="NCBI Taxonomy" id="1490495"/>
    <lineage>
        <taxon>Eukaryota</taxon>
        <taxon>Sar</taxon>
        <taxon>Stramenopiles</taxon>
        <taxon>Oomycota</taxon>
        <taxon>Peronosporomycetes</taxon>
        <taxon>Peronosporales</taxon>
        <taxon>Peronosporaceae</taxon>
        <taxon>Phytophthora</taxon>
    </lineage>
</organism>
<dbReference type="Proteomes" id="UP001165121">
    <property type="component" value="Unassembled WGS sequence"/>
</dbReference>
<dbReference type="OrthoDB" id="119629at2759"/>
<sequence>MSHASVQRTIHPASSAAPAVHSRTSPSPSGATVDSNRCGAVLPPYPESPPPRRSANMAAGLPDDLVLEYDMLQLVDGDDGGSFHADAAASVEELLASCSVGVSIATADEASTCASSASASGGAGCSSATVAKSPELAETITPTPDEFAAFLLDGEQFLRDMEKVVKLDAEGDNQKNQTALERNDGAIDLDAFSGLDVLPSPCPSAPSTADGSPCRNDADEFEIDCPLLADEHKRMEQEQARRYHEALMGHVLPPMSPPRLLHTDSTLSTTSKLSDVSSLGHTDGSVAASPMPAMPEETDKEPELSETHEEEDEEMDEEAMEVRQWSSLKGKKEEIVNVCLLLGALLLSRTRWTCWRRRPSIWMRRETS</sequence>
<accession>A0A9W6XRQ0</accession>
<dbReference type="AlphaFoldDB" id="A0A9W6XRQ0"/>
<evidence type="ECO:0000256" key="1">
    <source>
        <dbReference type="SAM" id="MobiDB-lite"/>
    </source>
</evidence>
<feature type="compositionally biased region" description="Low complexity" evidence="1">
    <location>
        <begin position="263"/>
        <end position="279"/>
    </location>
</feature>
<feature type="compositionally biased region" description="Polar residues" evidence="1">
    <location>
        <begin position="22"/>
        <end position="35"/>
    </location>
</feature>
<dbReference type="EMBL" id="BSXT01001668">
    <property type="protein sequence ID" value="GMF44391.1"/>
    <property type="molecule type" value="Genomic_DNA"/>
</dbReference>
<evidence type="ECO:0000313" key="3">
    <source>
        <dbReference type="Proteomes" id="UP001165121"/>
    </source>
</evidence>
<keyword evidence="3" id="KW-1185">Reference proteome</keyword>
<protein>
    <submittedName>
        <fullName evidence="2">Unnamed protein product</fullName>
    </submittedName>
</protein>
<comment type="caution">
    <text evidence="2">The sequence shown here is derived from an EMBL/GenBank/DDBJ whole genome shotgun (WGS) entry which is preliminary data.</text>
</comment>
<gene>
    <name evidence="2" type="ORF">Pfra01_001543300</name>
</gene>
<evidence type="ECO:0000313" key="2">
    <source>
        <dbReference type="EMBL" id="GMF44391.1"/>
    </source>
</evidence>
<name>A0A9W6XRQ0_9STRA</name>